<evidence type="ECO:0000256" key="1">
    <source>
        <dbReference type="SAM" id="Coils"/>
    </source>
</evidence>
<reference evidence="2 3" key="1">
    <citation type="submission" date="2019-05" db="EMBL/GenBank/DDBJ databases">
        <title>Another draft genome of Portunus trituberculatus and its Hox gene families provides insights of decapod evolution.</title>
        <authorList>
            <person name="Jeong J.-H."/>
            <person name="Song I."/>
            <person name="Kim S."/>
            <person name="Choi T."/>
            <person name="Kim D."/>
            <person name="Ryu S."/>
            <person name="Kim W."/>
        </authorList>
    </citation>
    <scope>NUCLEOTIDE SEQUENCE [LARGE SCALE GENOMIC DNA]</scope>
    <source>
        <tissue evidence="2">Muscle</tissue>
    </source>
</reference>
<evidence type="ECO:0000313" key="2">
    <source>
        <dbReference type="EMBL" id="MPD01352.1"/>
    </source>
</evidence>
<feature type="coiled-coil region" evidence="1">
    <location>
        <begin position="1"/>
        <end position="30"/>
    </location>
</feature>
<sequence>MQKRRERIEKWRAEKKKRELEAAKKEAEKGTLGATVPKVSLKAWSLEDDEEEEEGENKEGNGNVEEVLLIIIGLLCKENIKKM</sequence>
<organism evidence="2 3">
    <name type="scientific">Portunus trituberculatus</name>
    <name type="common">Swimming crab</name>
    <name type="synonym">Neptunus trituberculatus</name>
    <dbReference type="NCBI Taxonomy" id="210409"/>
    <lineage>
        <taxon>Eukaryota</taxon>
        <taxon>Metazoa</taxon>
        <taxon>Ecdysozoa</taxon>
        <taxon>Arthropoda</taxon>
        <taxon>Crustacea</taxon>
        <taxon>Multicrustacea</taxon>
        <taxon>Malacostraca</taxon>
        <taxon>Eumalacostraca</taxon>
        <taxon>Eucarida</taxon>
        <taxon>Decapoda</taxon>
        <taxon>Pleocyemata</taxon>
        <taxon>Brachyura</taxon>
        <taxon>Eubrachyura</taxon>
        <taxon>Portunoidea</taxon>
        <taxon>Portunidae</taxon>
        <taxon>Portuninae</taxon>
        <taxon>Portunus</taxon>
    </lineage>
</organism>
<gene>
    <name evidence="2" type="ORF">E2C01_096874</name>
</gene>
<keyword evidence="3" id="KW-1185">Reference proteome</keyword>
<proteinExistence type="predicted"/>
<comment type="caution">
    <text evidence="2">The sequence shown here is derived from an EMBL/GenBank/DDBJ whole genome shotgun (WGS) entry which is preliminary data.</text>
</comment>
<dbReference type="Proteomes" id="UP000324222">
    <property type="component" value="Unassembled WGS sequence"/>
</dbReference>
<protein>
    <submittedName>
        <fullName evidence="2">Uncharacterized protein</fullName>
    </submittedName>
</protein>
<dbReference type="EMBL" id="VSRR010126805">
    <property type="protein sequence ID" value="MPD01352.1"/>
    <property type="molecule type" value="Genomic_DNA"/>
</dbReference>
<dbReference type="AlphaFoldDB" id="A0A5B7JTN6"/>
<keyword evidence="1" id="KW-0175">Coiled coil</keyword>
<accession>A0A5B7JTN6</accession>
<name>A0A5B7JTN6_PORTR</name>
<evidence type="ECO:0000313" key="3">
    <source>
        <dbReference type="Proteomes" id="UP000324222"/>
    </source>
</evidence>